<evidence type="ECO:0000256" key="5">
    <source>
        <dbReference type="ARBA" id="ARBA00022679"/>
    </source>
</evidence>
<evidence type="ECO:0000313" key="10">
    <source>
        <dbReference type="Proteomes" id="UP001293718"/>
    </source>
</evidence>
<dbReference type="Gene3D" id="3.40.50.11380">
    <property type="match status" value="1"/>
</dbReference>
<evidence type="ECO:0000313" key="9">
    <source>
        <dbReference type="EMBL" id="MDZ5457235.1"/>
    </source>
</evidence>
<dbReference type="PANTHER" id="PTHR44998:SF1">
    <property type="entry name" value="UDP-N-ACETYLGLUCOSAMINE--PEPTIDE N-ACETYLGLUCOSAMINYLTRANSFERASE 110 KDA SUBUNIT"/>
    <property type="match status" value="1"/>
</dbReference>
<dbReference type="SUPFAM" id="SSF53756">
    <property type="entry name" value="UDP-Glycosyltransferase/glycogen phosphorylase"/>
    <property type="match status" value="1"/>
</dbReference>
<reference evidence="9 10" key="1">
    <citation type="submission" date="2023-11" db="EMBL/GenBank/DDBJ databases">
        <title>Draft genome of Azohydromonas lata strain H1 (DSM1123), a polyhydroxyalkanoate producer.</title>
        <authorList>
            <person name="Traversa D."/>
            <person name="D'Addabbo P."/>
            <person name="Pazzani C."/>
            <person name="Manzari C."/>
            <person name="Chiara M."/>
            <person name="Scrascia M."/>
        </authorList>
    </citation>
    <scope>NUCLEOTIDE SEQUENCE [LARGE SCALE GENOMIC DNA]</scope>
    <source>
        <strain evidence="9 10">H1</strain>
    </source>
</reference>
<protein>
    <recommendedName>
        <fullName evidence="3">protein O-GlcNAc transferase</fullName>
        <ecNumber evidence="3">2.4.1.255</ecNumber>
    </recommendedName>
</protein>
<dbReference type="Pfam" id="PF13181">
    <property type="entry name" value="TPR_8"/>
    <property type="match status" value="1"/>
</dbReference>
<evidence type="ECO:0000256" key="6">
    <source>
        <dbReference type="ARBA" id="ARBA00022737"/>
    </source>
</evidence>
<dbReference type="EC" id="2.4.1.255" evidence="3"/>
<comment type="pathway">
    <text evidence="1">Protein modification; protein glycosylation.</text>
</comment>
<dbReference type="PANTHER" id="PTHR44998">
    <property type="match status" value="1"/>
</dbReference>
<keyword evidence="6" id="KW-0677">Repeat</keyword>
<gene>
    <name evidence="9" type="ORF">SM757_11705</name>
</gene>
<dbReference type="Gene3D" id="3.40.50.2000">
    <property type="entry name" value="Glycogen Phosphorylase B"/>
    <property type="match status" value="1"/>
</dbReference>
<dbReference type="SMART" id="SM00028">
    <property type="entry name" value="TPR"/>
    <property type="match status" value="3"/>
</dbReference>
<evidence type="ECO:0000259" key="8">
    <source>
        <dbReference type="Pfam" id="PF13844"/>
    </source>
</evidence>
<dbReference type="Gene3D" id="1.25.40.10">
    <property type="entry name" value="Tetratricopeptide repeat domain"/>
    <property type="match status" value="2"/>
</dbReference>
<keyword evidence="4" id="KW-0328">Glycosyltransferase</keyword>
<dbReference type="Pfam" id="PF07719">
    <property type="entry name" value="TPR_2"/>
    <property type="match status" value="1"/>
</dbReference>
<keyword evidence="5" id="KW-0808">Transferase</keyword>
<feature type="domain" description="O-GlcNAc transferase C-terminal" evidence="8">
    <location>
        <begin position="251"/>
        <end position="408"/>
    </location>
</feature>
<comment type="similarity">
    <text evidence="2">Belongs to the glycosyltransferase 41 family. O-GlcNAc transferase subfamily.</text>
</comment>
<dbReference type="InterPro" id="IPR011990">
    <property type="entry name" value="TPR-like_helical_dom_sf"/>
</dbReference>
<evidence type="ECO:0000256" key="3">
    <source>
        <dbReference type="ARBA" id="ARBA00011970"/>
    </source>
</evidence>
<evidence type="ECO:0000256" key="4">
    <source>
        <dbReference type="ARBA" id="ARBA00022676"/>
    </source>
</evidence>
<comment type="caution">
    <text evidence="9">The sequence shown here is derived from an EMBL/GenBank/DDBJ whole genome shotgun (WGS) entry which is preliminary data.</text>
</comment>
<dbReference type="Pfam" id="PF13844">
    <property type="entry name" value="Glyco_transf_41"/>
    <property type="match status" value="2"/>
</dbReference>
<keyword evidence="10" id="KW-1185">Reference proteome</keyword>
<dbReference type="RefSeq" id="WP_322465600.1">
    <property type="nucleotide sequence ID" value="NZ_JAXOJX010000016.1"/>
</dbReference>
<evidence type="ECO:0000256" key="1">
    <source>
        <dbReference type="ARBA" id="ARBA00004922"/>
    </source>
</evidence>
<evidence type="ECO:0000256" key="7">
    <source>
        <dbReference type="ARBA" id="ARBA00022803"/>
    </source>
</evidence>
<name>A0ABU5IFE1_9BURK</name>
<dbReference type="InterPro" id="IPR013105">
    <property type="entry name" value="TPR_2"/>
</dbReference>
<feature type="domain" description="O-GlcNAc transferase C-terminal" evidence="8">
    <location>
        <begin position="415"/>
        <end position="597"/>
    </location>
</feature>
<sequence>MPSTKSVSLPATQEAALAPMLVQARSGKMPLAELLDSAGRLSQQGLPEASAKLYESWIAHTASPLRHVACFNWGTVLGALGRAAEAERAYRQALELAPGFAQARLNLGHQLERLGRHDEALAQWAPIAKAPATDAAGMELRLHALNNSARLCEQLRRFQEAEQFLHESLSINPSQSGPIQHYVHLRQKQCEWPVYQPFGALTHYQMLANTSALAMLSATDDPALHMVAAQRYLLERTPKPPLVPLHAGRPKRSGRIKIGYLSGDLHMHAVGLLTAELYELHDRKRFEVHAFCWSSEDASPLRARLKASFDKLWPLAGLSDEAAAQLIAQQDIDILVDLQGLTAGARPAILVHRPAPVQVSYLGFPGSCGIPGVDWVIADRYVMPPQLLPFSSEKPIYVPDCYQISDRKREVGAPTTREKCGLPADAFVYCAFNNNFKFTEDVFRSWMRVLHAVPNSVLWLLADNEWSQENMRRAADAQGVARERLIFAPRVAPPDYLARLQMADLFLDTFPYNGGTTVSDVLWMGVPVLTLSGRTYISRMAGSLLTHVGLPDLITDTLADYERLAIVLGRTPARVASHRRYLAEHGRQSVLFDIPRFMRGYEAELERLALQHRAG</sequence>
<evidence type="ECO:0000256" key="2">
    <source>
        <dbReference type="ARBA" id="ARBA00005386"/>
    </source>
</evidence>
<organism evidence="9 10">
    <name type="scientific">Azohydromonas lata</name>
    <dbReference type="NCBI Taxonomy" id="45677"/>
    <lineage>
        <taxon>Bacteria</taxon>
        <taxon>Pseudomonadati</taxon>
        <taxon>Pseudomonadota</taxon>
        <taxon>Betaproteobacteria</taxon>
        <taxon>Burkholderiales</taxon>
        <taxon>Sphaerotilaceae</taxon>
        <taxon>Azohydromonas</taxon>
    </lineage>
</organism>
<keyword evidence="7" id="KW-0802">TPR repeat</keyword>
<proteinExistence type="inferred from homology"/>
<dbReference type="Proteomes" id="UP001293718">
    <property type="component" value="Unassembled WGS sequence"/>
</dbReference>
<accession>A0ABU5IFE1</accession>
<dbReference type="InterPro" id="IPR019734">
    <property type="entry name" value="TPR_rpt"/>
</dbReference>
<dbReference type="InterPro" id="IPR029489">
    <property type="entry name" value="OGT/SEC/SPY_C"/>
</dbReference>
<dbReference type="EMBL" id="JAXOJX010000016">
    <property type="protein sequence ID" value="MDZ5457235.1"/>
    <property type="molecule type" value="Genomic_DNA"/>
</dbReference>
<dbReference type="SUPFAM" id="SSF48452">
    <property type="entry name" value="TPR-like"/>
    <property type="match status" value="1"/>
</dbReference>